<evidence type="ECO:0000256" key="1">
    <source>
        <dbReference type="ARBA" id="ARBA00000485"/>
    </source>
</evidence>
<evidence type="ECO:0000256" key="6">
    <source>
        <dbReference type="ARBA" id="ARBA00022786"/>
    </source>
</evidence>
<dbReference type="AlphaFoldDB" id="A0A914DU94"/>
<evidence type="ECO:0000256" key="2">
    <source>
        <dbReference type="ARBA" id="ARBA00004906"/>
    </source>
</evidence>
<dbReference type="Gene3D" id="3.10.110.10">
    <property type="entry name" value="Ubiquitin Conjugating Enzyme"/>
    <property type="match status" value="1"/>
</dbReference>
<dbReference type="PROSITE" id="PS50127">
    <property type="entry name" value="UBC_2"/>
    <property type="match status" value="1"/>
</dbReference>
<dbReference type="InterPro" id="IPR016135">
    <property type="entry name" value="UBQ-conjugating_enzyme/RWD"/>
</dbReference>
<comment type="catalytic activity">
    <reaction evidence="1">
        <text>S-ubiquitinyl-[E1 ubiquitin-activating enzyme]-L-cysteine + [E2 ubiquitin-conjugating enzyme]-L-cysteine = [E1 ubiquitin-activating enzyme]-L-cysteine + S-ubiquitinyl-[E2 ubiquitin-conjugating enzyme]-L-cysteine.</text>
        <dbReference type="EC" id="2.3.2.23"/>
    </reaction>
</comment>
<keyword evidence="9" id="KW-1185">Reference proteome</keyword>
<evidence type="ECO:0000313" key="9">
    <source>
        <dbReference type="Proteomes" id="UP000887540"/>
    </source>
</evidence>
<evidence type="ECO:0000259" key="8">
    <source>
        <dbReference type="PROSITE" id="PS50127"/>
    </source>
</evidence>
<dbReference type="FunFam" id="3.10.110.10:FF:000101">
    <property type="entry name" value="Ubiquitin-conjugating enzyme E2 D2"/>
    <property type="match status" value="1"/>
</dbReference>
<dbReference type="SMART" id="SM00212">
    <property type="entry name" value="UBCc"/>
    <property type="match status" value="1"/>
</dbReference>
<proteinExistence type="predicted"/>
<dbReference type="WBParaSite" id="ACRNAN_scaffold4139.g19868.t1">
    <property type="protein sequence ID" value="ACRNAN_scaffold4139.g19868.t1"/>
    <property type="gene ID" value="ACRNAN_scaffold4139.g19868"/>
</dbReference>
<evidence type="ECO:0000256" key="4">
    <source>
        <dbReference type="ARBA" id="ARBA00022679"/>
    </source>
</evidence>
<keyword evidence="4" id="KW-0808">Transferase</keyword>
<reference evidence="10" key="1">
    <citation type="submission" date="2022-11" db="UniProtKB">
        <authorList>
            <consortium name="WormBaseParasite"/>
        </authorList>
    </citation>
    <scope>IDENTIFICATION</scope>
</reference>
<evidence type="ECO:0000256" key="5">
    <source>
        <dbReference type="ARBA" id="ARBA00022741"/>
    </source>
</evidence>
<keyword evidence="5" id="KW-0547">Nucleotide-binding</keyword>
<feature type="domain" description="UBC core" evidence="8">
    <location>
        <begin position="1"/>
        <end position="136"/>
    </location>
</feature>
<organism evidence="9 10">
    <name type="scientific">Acrobeloides nanus</name>
    <dbReference type="NCBI Taxonomy" id="290746"/>
    <lineage>
        <taxon>Eukaryota</taxon>
        <taxon>Metazoa</taxon>
        <taxon>Ecdysozoa</taxon>
        <taxon>Nematoda</taxon>
        <taxon>Chromadorea</taxon>
        <taxon>Rhabditida</taxon>
        <taxon>Tylenchina</taxon>
        <taxon>Cephalobomorpha</taxon>
        <taxon>Cephaloboidea</taxon>
        <taxon>Cephalobidae</taxon>
        <taxon>Acrobeloides</taxon>
    </lineage>
</organism>
<dbReference type="GO" id="GO:0005524">
    <property type="term" value="F:ATP binding"/>
    <property type="evidence" value="ECO:0007669"/>
    <property type="project" value="UniProtKB-KW"/>
</dbReference>
<evidence type="ECO:0000256" key="7">
    <source>
        <dbReference type="ARBA" id="ARBA00022840"/>
    </source>
</evidence>
<dbReference type="SUPFAM" id="SSF54495">
    <property type="entry name" value="UBC-like"/>
    <property type="match status" value="1"/>
</dbReference>
<protein>
    <recommendedName>
        <fullName evidence="3">E2 ubiquitin-conjugating enzyme</fullName>
        <ecNumber evidence="3">2.3.2.23</ecNumber>
    </recommendedName>
</protein>
<dbReference type="InterPro" id="IPR000608">
    <property type="entry name" value="UBC"/>
</dbReference>
<keyword evidence="6" id="KW-0833">Ubl conjugation pathway</keyword>
<evidence type="ECO:0000256" key="3">
    <source>
        <dbReference type="ARBA" id="ARBA00012486"/>
    </source>
</evidence>
<evidence type="ECO:0000313" key="10">
    <source>
        <dbReference type="WBParaSite" id="ACRNAN_scaffold4139.g19868.t1"/>
    </source>
</evidence>
<accession>A0A914DU94</accession>
<dbReference type="PANTHER" id="PTHR24068">
    <property type="entry name" value="UBIQUITIN-CONJUGATING ENZYME E2"/>
    <property type="match status" value="1"/>
</dbReference>
<name>A0A914DU94_9BILA</name>
<dbReference type="EC" id="2.3.2.23" evidence="3"/>
<dbReference type="GO" id="GO:0061631">
    <property type="term" value="F:ubiquitin conjugating enzyme activity"/>
    <property type="evidence" value="ECO:0007669"/>
    <property type="project" value="UniProtKB-EC"/>
</dbReference>
<dbReference type="Proteomes" id="UP000887540">
    <property type="component" value="Unplaced"/>
</dbReference>
<dbReference type="Pfam" id="PF00179">
    <property type="entry name" value="UQ_con"/>
    <property type="match status" value="1"/>
</dbReference>
<comment type="pathway">
    <text evidence="2">Protein modification; protein ubiquitination.</text>
</comment>
<keyword evidence="7" id="KW-0067">ATP-binding</keyword>
<sequence>MQFDPPPNCTAGPAGDDIYKWEAIIMGPQETPYYGGAFKLNIEFPPEYPFKPPRVYFVTKIYHPNISWNDGYTCLDILRDKWSPAFSISKVLLAITGLLDEPNPDDPMHHDAATLYKSNRAQFNKKATELTEKYAQE</sequence>
<dbReference type="GO" id="GO:0006511">
    <property type="term" value="P:ubiquitin-dependent protein catabolic process"/>
    <property type="evidence" value="ECO:0007669"/>
    <property type="project" value="UniProtKB-ARBA"/>
</dbReference>